<dbReference type="InterPro" id="IPR041118">
    <property type="entry name" value="Rx_N"/>
</dbReference>
<dbReference type="GO" id="GO:0005524">
    <property type="term" value="F:ATP binding"/>
    <property type="evidence" value="ECO:0007669"/>
    <property type="project" value="UniProtKB-KW"/>
</dbReference>
<feature type="domain" description="Disease resistance N-terminal" evidence="7">
    <location>
        <begin position="13"/>
        <end position="98"/>
    </location>
</feature>
<dbReference type="InterPro" id="IPR038005">
    <property type="entry name" value="RX-like_CC"/>
</dbReference>
<protein>
    <submittedName>
        <fullName evidence="10">Putative disease resistance protein RGA3</fullName>
    </submittedName>
</protein>
<dbReference type="PRINTS" id="PR00364">
    <property type="entry name" value="DISEASERSIST"/>
</dbReference>
<dbReference type="AlphaFoldDB" id="A0A5B7CHV8"/>
<evidence type="ECO:0000256" key="1">
    <source>
        <dbReference type="ARBA" id="ARBA00008894"/>
    </source>
</evidence>
<dbReference type="Pfam" id="PF23559">
    <property type="entry name" value="WHD_DRP"/>
    <property type="match status" value="1"/>
</dbReference>
<feature type="domain" description="Disease resistance R13L4/SHOC-2-like LRR" evidence="9">
    <location>
        <begin position="338"/>
        <end position="551"/>
    </location>
</feature>
<dbReference type="Pfam" id="PF23598">
    <property type="entry name" value="LRR_14"/>
    <property type="match status" value="1"/>
</dbReference>
<organism evidence="10">
    <name type="scientific">Davidia involucrata</name>
    <name type="common">Dove tree</name>
    <dbReference type="NCBI Taxonomy" id="16924"/>
    <lineage>
        <taxon>Eukaryota</taxon>
        <taxon>Viridiplantae</taxon>
        <taxon>Streptophyta</taxon>
        <taxon>Embryophyta</taxon>
        <taxon>Tracheophyta</taxon>
        <taxon>Spermatophyta</taxon>
        <taxon>Magnoliopsida</taxon>
        <taxon>eudicotyledons</taxon>
        <taxon>Gunneridae</taxon>
        <taxon>Pentapetalae</taxon>
        <taxon>asterids</taxon>
        <taxon>Cornales</taxon>
        <taxon>Nyssaceae</taxon>
        <taxon>Davidia</taxon>
    </lineage>
</organism>
<dbReference type="EMBL" id="GHES01048314">
    <property type="protein sequence ID" value="MPA78873.1"/>
    <property type="molecule type" value="Transcribed_RNA"/>
</dbReference>
<dbReference type="Gene3D" id="3.80.10.10">
    <property type="entry name" value="Ribonuclease Inhibitor"/>
    <property type="match status" value="2"/>
</dbReference>
<keyword evidence="3" id="KW-0677">Repeat</keyword>
<evidence type="ECO:0000256" key="4">
    <source>
        <dbReference type="ARBA" id="ARBA00022741"/>
    </source>
</evidence>
<dbReference type="InterPro" id="IPR036388">
    <property type="entry name" value="WH-like_DNA-bd_sf"/>
</dbReference>
<dbReference type="CDD" id="cd14798">
    <property type="entry name" value="RX-CC_like"/>
    <property type="match status" value="1"/>
</dbReference>
<evidence type="ECO:0000259" key="8">
    <source>
        <dbReference type="Pfam" id="PF23559"/>
    </source>
</evidence>
<dbReference type="GO" id="GO:0051707">
    <property type="term" value="P:response to other organism"/>
    <property type="evidence" value="ECO:0007669"/>
    <property type="project" value="UniProtKB-ARBA"/>
</dbReference>
<evidence type="ECO:0000256" key="5">
    <source>
        <dbReference type="ARBA" id="ARBA00022821"/>
    </source>
</evidence>
<dbReference type="InterPro" id="IPR032675">
    <property type="entry name" value="LRR_dom_sf"/>
</dbReference>
<keyword evidence="4" id="KW-0547">Nucleotide-binding</keyword>
<dbReference type="InterPro" id="IPR058922">
    <property type="entry name" value="WHD_DRP"/>
</dbReference>
<evidence type="ECO:0000259" key="7">
    <source>
        <dbReference type="Pfam" id="PF18052"/>
    </source>
</evidence>
<dbReference type="SUPFAM" id="SSF52540">
    <property type="entry name" value="P-loop containing nucleoside triphosphate hydrolases"/>
    <property type="match status" value="1"/>
</dbReference>
<keyword evidence="6" id="KW-0067">ATP-binding</keyword>
<dbReference type="GO" id="GO:0006952">
    <property type="term" value="P:defense response"/>
    <property type="evidence" value="ECO:0007669"/>
    <property type="project" value="UniProtKB-KW"/>
</dbReference>
<dbReference type="InterPro" id="IPR055414">
    <property type="entry name" value="LRR_R13L4/SHOC2-like"/>
</dbReference>
<dbReference type="Gene3D" id="1.20.5.4130">
    <property type="match status" value="1"/>
</dbReference>
<dbReference type="SUPFAM" id="SSF52058">
    <property type="entry name" value="L domain-like"/>
    <property type="match status" value="1"/>
</dbReference>
<proteinExistence type="inferred from homology"/>
<name>A0A5B7CHV8_DAVIN</name>
<evidence type="ECO:0000313" key="10">
    <source>
        <dbReference type="EMBL" id="MPA78873.1"/>
    </source>
</evidence>
<dbReference type="PANTHER" id="PTHR36766:SF61">
    <property type="entry name" value="NB-ARC DOMAIN DISEASE RESISTANCE PROTEIN"/>
    <property type="match status" value="1"/>
</dbReference>
<feature type="domain" description="Disease resistance protein winged helix" evidence="8">
    <location>
        <begin position="201"/>
        <end position="271"/>
    </location>
</feature>
<evidence type="ECO:0000259" key="9">
    <source>
        <dbReference type="Pfam" id="PF23598"/>
    </source>
</evidence>
<dbReference type="Pfam" id="PF18052">
    <property type="entry name" value="Rx_N"/>
    <property type="match status" value="1"/>
</dbReference>
<evidence type="ECO:0000256" key="2">
    <source>
        <dbReference type="ARBA" id="ARBA00022614"/>
    </source>
</evidence>
<evidence type="ECO:0000256" key="3">
    <source>
        <dbReference type="ARBA" id="ARBA00022737"/>
    </source>
</evidence>
<sequence length="635" mass="72297">MAESFFYSLAEGVLGKLSSAALQEIALVWGVKNELKELEDTLSTISAVLLDAEEQQGKSRELRVWMERLEIVCYDIDDVLDEFEIAALKQKVHGKVSIFFSHEDCLSLFVSWAFKDGKEREHPNLMKIGEEIVKKCKGVPLAVRTLGSLLYMKIDEGEWLFVRDNEIWKLEQKDDGILPALKLSYDQLPPHLKHCFAYCALFPKDYEFRTVGLIYLWIAAGFIQSPDQKQELENIGKKYIQELWSRSFFQDVEDLGSILTFKMHDLVHDLALLIAKTECMNIDSHDQVIHKKVLHVSFFDQNLLREAIPSSLLELKNLRTILTIVEQVGLSSKSSIETIITRFKCLRVLDLRKSSFERLPSSIGRLKHLRFLNLSNNGCIKSLPNSICNLLCLQTLLLDGCVKLEKLPRDFGNLISLRCLTLTIQKKSLQKKAIGSLASLRVLVIEGCGNLEFLFDDNDGTQLQRLASFHSLIISNCERLLSLPQVLRCLTMLENLVIENCENLDLMMDEGKGDIQLGGGLSLQYFGITELPKLVGLPQWLQGASNTLKHITIVGCPNFTTLPEWMENLKSLQKLEISDCVELTSLPEGMRHLTKLMEIHITSCPELIRRCQREAGEDWHKISHVPNIYLDQIKI</sequence>
<keyword evidence="5" id="KW-0611">Plant defense</keyword>
<dbReference type="FunFam" id="1.10.10.10:FF:000322">
    <property type="entry name" value="Probable disease resistance protein At1g63360"/>
    <property type="match status" value="1"/>
</dbReference>
<comment type="similarity">
    <text evidence="1">Belongs to the disease resistance NB-LRR family.</text>
</comment>
<reference evidence="10" key="1">
    <citation type="submission" date="2019-08" db="EMBL/GenBank/DDBJ databases">
        <title>Reference gene set and small RNA set construction with multiple tissues from Davidia involucrata Baill.</title>
        <authorList>
            <person name="Yang H."/>
            <person name="Zhou C."/>
            <person name="Li G."/>
            <person name="Wang J."/>
            <person name="Gao P."/>
            <person name="Wang M."/>
            <person name="Wang R."/>
            <person name="Zhao Y."/>
        </authorList>
    </citation>
    <scope>NUCLEOTIDE SEQUENCE</scope>
    <source>
        <tissue evidence="10">Mixed with DoveR01_LX</tissue>
    </source>
</reference>
<keyword evidence="2" id="KW-0433">Leucine-rich repeat</keyword>
<dbReference type="PROSITE" id="PS51450">
    <property type="entry name" value="LRR"/>
    <property type="match status" value="1"/>
</dbReference>
<dbReference type="PANTHER" id="PTHR36766">
    <property type="entry name" value="PLANT BROAD-SPECTRUM MILDEW RESISTANCE PROTEIN RPW8"/>
    <property type="match status" value="1"/>
</dbReference>
<accession>A0A5B7CHV8</accession>
<dbReference type="GO" id="GO:0043531">
    <property type="term" value="F:ADP binding"/>
    <property type="evidence" value="ECO:0007669"/>
    <property type="project" value="InterPro"/>
</dbReference>
<dbReference type="InterPro" id="IPR001611">
    <property type="entry name" value="Leu-rich_rpt"/>
</dbReference>
<dbReference type="InterPro" id="IPR027417">
    <property type="entry name" value="P-loop_NTPase"/>
</dbReference>
<gene>
    <name evidence="10" type="ORF">Din_048314</name>
</gene>
<evidence type="ECO:0000256" key="6">
    <source>
        <dbReference type="ARBA" id="ARBA00022840"/>
    </source>
</evidence>
<dbReference type="Gene3D" id="1.10.10.10">
    <property type="entry name" value="Winged helix-like DNA-binding domain superfamily/Winged helix DNA-binding domain"/>
    <property type="match status" value="1"/>
</dbReference>